<dbReference type="PANTHER" id="PTHR19848">
    <property type="entry name" value="WD40 REPEAT PROTEIN"/>
    <property type="match status" value="1"/>
</dbReference>
<dbReference type="InterPro" id="IPR059179">
    <property type="entry name" value="MLKL-like_MCAfunc"/>
</dbReference>
<dbReference type="Gene3D" id="2.160.20.80">
    <property type="entry name" value="E3 ubiquitin-protein ligase SopA"/>
    <property type="match status" value="1"/>
</dbReference>
<dbReference type="PANTHER" id="PTHR19848:SF8">
    <property type="entry name" value="F-BOX AND WD REPEAT DOMAIN CONTAINING 7"/>
    <property type="match status" value="1"/>
</dbReference>
<organism evidence="4">
    <name type="scientific">freshwater metagenome</name>
    <dbReference type="NCBI Taxonomy" id="449393"/>
    <lineage>
        <taxon>unclassified sequences</taxon>
        <taxon>metagenomes</taxon>
        <taxon>ecological metagenomes</taxon>
    </lineage>
</organism>
<dbReference type="InterPro" id="IPR011047">
    <property type="entry name" value="Quinoprotein_ADH-like_sf"/>
</dbReference>
<keyword evidence="3" id="KW-0175">Coiled coil</keyword>
<dbReference type="InterPro" id="IPR001646">
    <property type="entry name" value="5peptide_repeat"/>
</dbReference>
<gene>
    <name evidence="4" type="ORF">UFOPK3609_00533</name>
</gene>
<dbReference type="PROSITE" id="PS50294">
    <property type="entry name" value="WD_REPEATS_REGION"/>
    <property type="match status" value="1"/>
</dbReference>
<dbReference type="InterPro" id="IPR027417">
    <property type="entry name" value="P-loop_NTPase"/>
</dbReference>
<dbReference type="InterPro" id="IPR019775">
    <property type="entry name" value="WD40_repeat_CS"/>
</dbReference>
<proteinExistence type="predicted"/>
<dbReference type="Pfam" id="PF00805">
    <property type="entry name" value="Pentapeptide"/>
    <property type="match status" value="1"/>
</dbReference>
<dbReference type="PROSITE" id="PS50082">
    <property type="entry name" value="WD_REPEATS_2"/>
    <property type="match status" value="4"/>
</dbReference>
<dbReference type="SUPFAM" id="SSF50998">
    <property type="entry name" value="Quinoprotein alcohol dehydrogenase-like"/>
    <property type="match status" value="1"/>
</dbReference>
<dbReference type="InterPro" id="IPR001680">
    <property type="entry name" value="WD40_rpt"/>
</dbReference>
<dbReference type="InterPro" id="IPR036322">
    <property type="entry name" value="WD40_repeat_dom_sf"/>
</dbReference>
<dbReference type="InterPro" id="IPR015943">
    <property type="entry name" value="WD40/YVTN_repeat-like_dom_sf"/>
</dbReference>
<dbReference type="SUPFAM" id="SSF50978">
    <property type="entry name" value="WD40 repeat-like"/>
    <property type="match status" value="2"/>
</dbReference>
<evidence type="ECO:0000256" key="3">
    <source>
        <dbReference type="SAM" id="Coils"/>
    </source>
</evidence>
<evidence type="ECO:0000256" key="2">
    <source>
        <dbReference type="ARBA" id="ARBA00022737"/>
    </source>
</evidence>
<accession>A0A6J7GFM1</accession>
<feature type="coiled-coil region" evidence="3">
    <location>
        <begin position="159"/>
        <end position="186"/>
    </location>
</feature>
<protein>
    <submittedName>
        <fullName evidence="4">Unannotated protein</fullName>
    </submittedName>
</protein>
<keyword evidence="2" id="KW-0677">Repeat</keyword>
<dbReference type="EMBL" id="CAFBMQ010000056">
    <property type="protein sequence ID" value="CAB4905804.1"/>
    <property type="molecule type" value="Genomic_DNA"/>
</dbReference>
<dbReference type="CDD" id="cd00200">
    <property type="entry name" value="WD40"/>
    <property type="match status" value="1"/>
</dbReference>
<evidence type="ECO:0000313" key="4">
    <source>
        <dbReference type="EMBL" id="CAB4905804.1"/>
    </source>
</evidence>
<sequence length="1708" mass="190259">MKKVNDAIEFGEEKKEQGEKVFEMFEQAKEQYTSTANHKFIQNVLSTVAEVDLKDVEDVAGEMVTMAQEVGGFFCNMVKNCAPGLIDEIAKIAGYLMPGVKPLYAILKKVVKLYMAAQKNEASARQLGKTIEEFNSMLKGVLSDIFAAAEKAFTGKTSVDAKAAVLKEIKEQAEQLNNHIKKILLGPLEEAAKELEAYHKADGKGCFSKLWRGLNATDFEEKFTAANKKIDTAKNLFTFKVVLKHEKDIAELKVDAILVKDDVEKIKEQNKANSPKSRVNTLVCAFVAQHPNILKANPAMETALEVYVALNFGLQKPPLHKGVETRVLETLSQKLLTDTLSGIAQYIVGPMSDFDCKKNQEYRVIYTCGEAGSGKSTLGWRTIQQYDQLQHGSAKSSSSGSSPDELLRIPIFISLPLFKPLIEKCLQSHASRGTGLTDFFTQVLGSSGIYPDQAPYIQELSGEGLILFRKTPFVFFLDGLDELVDEFHIGNLCNVDEWSNSVFVITGRTQFLVDAAKVTTLLAPVSINGAPRPEFLKQIYLLPFGNDQQIEYIRQFAAKHQHIYPKFQSNVDYEQALQQFPDMRAFFSEPLLMYLVLSVLPTCLSVKDQTDSARLSVLFLQVESVKCLQETDQFLFPIVTRGELYALFTYQWARREVVRQLKADVSLRVWQDQPELWEVEVAKRIMETFDLCKTMAFKMFSLGLSQLEIADHSILDIFKESRSKSHRLFAHRTQSAQTVQLVSADIYRAKREDWQCSPLKKLGNIVSFLHKTVQEYFVALAVLEQLETFKPLLESSDAVQVDGLDFRDLLLSHFFLNKGNDTGILRFCADLVDKRVQEYCYNLLDGTVELQIFSKKLWDIVQVSRRVRPNDPHVCHVATAAGNALMILNAAGIVFDRLNFSCAKLGYPTNNGLSLDHGYVNLSGGIFSACNFSNAVLTGSHLHCTILCNSTFDNAQMDSVQFGERPTTMIDSKFFAVSPKFNWIVDGYSVWDVSTLSNIQKLKRKEGIVTCVAWSPDGSFVVIGTDKENFNNLEKWTVDTSQLTLTLILKGHLKFIHSVAVSSDGAMIVSASQDNTAQINTWDAIVNIWNAANGECMKALTCGSDARVVRVIFSPNDCNIVYNTPSAIHVFSVAEGNIAKTIESTEVNCLTFSHAGTWLAACFNDNFMVKLWAGETFIDKKTLLHDKSVREINSIAFSQDSQLIATATDNKKIFLWNVEKGDCVRTLEGHTSSITTVVFFGPWLLSSSQKDKHAPELKFWDMSRSANTRQVLACHNLRVSCAAFSPNSRWIISGSSDCTIKRWEVSTGECLRTYQGHTSGVTAVAFSLDSTLIVSGSENRKKNSPLILWDVETGSVLETFEVDINGGDCTSLTFSPDQIWIAAGHRKSIINLWPINIAKTTVGSKPGIRKRGECIKLIHYNYGAIDAVSDICVAFSPDSAWLASGTRNHDGQIGKKAPSALRVWTIYERNISEIVFDDEGLDPLKDLPPGDEAFYQKMSTTHAVFWDRVHQQTIFFGWSQVVEYIRYVVVVDWEYSAPPDEGKKNTFSSCVFSPDCSQMVTGCNADILLWQRSHGAEKWILTRTIPTQTALGACTLKVALSSAGKKFVSTTGQTIQIWSASSGLCEKTIFVHRDYGIFADNVSFSPDGTLILSTGGRAACVWLVATGQLRNFLGPLDYSNFKNADISKALKVSSDHTLLISQQKVMSV</sequence>
<dbReference type="Pfam" id="PF00400">
    <property type="entry name" value="WD40"/>
    <property type="match status" value="8"/>
</dbReference>
<name>A0A6J7GFM1_9ZZZZ</name>
<dbReference type="CDD" id="cd21037">
    <property type="entry name" value="MLKL_NTD"/>
    <property type="match status" value="1"/>
</dbReference>
<dbReference type="PROSITE" id="PS00678">
    <property type="entry name" value="WD_REPEATS_1"/>
    <property type="match status" value="1"/>
</dbReference>
<evidence type="ECO:0000256" key="1">
    <source>
        <dbReference type="ARBA" id="ARBA00022574"/>
    </source>
</evidence>
<reference evidence="4" key="1">
    <citation type="submission" date="2020-05" db="EMBL/GenBank/DDBJ databases">
        <authorList>
            <person name="Chiriac C."/>
            <person name="Salcher M."/>
            <person name="Ghai R."/>
            <person name="Kavagutti S V."/>
        </authorList>
    </citation>
    <scope>NUCLEOTIDE SEQUENCE</scope>
</reference>
<keyword evidence="1" id="KW-0853">WD repeat</keyword>
<dbReference type="Gene3D" id="2.130.10.10">
    <property type="entry name" value="YVTN repeat-like/Quinoprotein amine dehydrogenase"/>
    <property type="match status" value="4"/>
</dbReference>
<dbReference type="SMART" id="SM00320">
    <property type="entry name" value="WD40"/>
    <property type="match status" value="13"/>
</dbReference>
<dbReference type="Gene3D" id="3.40.50.300">
    <property type="entry name" value="P-loop containing nucleotide triphosphate hydrolases"/>
    <property type="match status" value="1"/>
</dbReference>